<dbReference type="RefSeq" id="WP_058028926.1">
    <property type="nucleotide sequence ID" value="NZ_CP013187.1"/>
</dbReference>
<dbReference type="Pfam" id="PF02839">
    <property type="entry name" value="CBM_5_12"/>
    <property type="match status" value="1"/>
</dbReference>
<keyword evidence="10" id="KW-1185">Reference proteome</keyword>
<sequence>MLKTSNTLVAAAVMGLSSLASGSALASNGDLMVNQPSGVVVGYWHNWCDGAGYKGGNAPCVALEQVNSQYNVVNVSFMKVYDLAEGRIPTFKLDPKIGLSEQDFIAQIAKLNSQGRSVLLALGGADALIGLKTGDEQAFADEIIRLTDKFGFDGLDIDLEQTAVTADDNQTVIPAALRLVKDHYAAQGKNFLVTMAPEFPYLTQAGKYIPYITALNGYYDWINPQFYNQGGDGVYVDGVGWIAQTNESLKQEFIYYMSDSLANGTRGFHKIPHDKLVFGIPTNNDAAASGYIQNPNNLYNAFDQLKQQGQPLKGVMTWSVNWDMGTNAAGTTYNQSFIKSYGPFIHGQIIDPPKNAPIFSGVSNTRVRQGEIFDVLAGVSATDKEDGNLTSNILVSGNVDTSTTGQYILVYSVSDSAGNETKATRTVEVYSNKPVFSGVGDVQLAVGSSFDALAGVKAVDEEDGDLTANITVTGSVDISTAGQYQLTYSVSDSAQQTTSVVRTITVSDASCAKPWDRNTVYLANQLVSHKGDIYKAGWWTKGEEPGTTGEWGVWQLADNACQL</sequence>
<dbReference type="InterPro" id="IPR001223">
    <property type="entry name" value="Glyco_hydro18_cat"/>
</dbReference>
<dbReference type="STRING" id="161398.PP2015_645"/>
<dbReference type="SUPFAM" id="SSF51445">
    <property type="entry name" value="(Trans)glycosidases"/>
    <property type="match status" value="1"/>
</dbReference>
<evidence type="ECO:0000256" key="2">
    <source>
        <dbReference type="ARBA" id="ARBA00012729"/>
    </source>
</evidence>
<evidence type="ECO:0000256" key="3">
    <source>
        <dbReference type="ARBA" id="ARBA00022801"/>
    </source>
</evidence>
<comment type="similarity">
    <text evidence="1">Belongs to the glycosyl hydrolase 18 family. Chitinase class II subfamily.</text>
</comment>
<dbReference type="PROSITE" id="PS01095">
    <property type="entry name" value="GH18_1"/>
    <property type="match status" value="1"/>
</dbReference>
<evidence type="ECO:0000313" key="9">
    <source>
        <dbReference type="EMBL" id="ALO41165.1"/>
    </source>
</evidence>
<keyword evidence="7" id="KW-0732">Signal</keyword>
<dbReference type="SUPFAM" id="SSF51055">
    <property type="entry name" value="Carbohydrate binding domain"/>
    <property type="match status" value="1"/>
</dbReference>
<dbReference type="GO" id="GO:0005975">
    <property type="term" value="P:carbohydrate metabolic process"/>
    <property type="evidence" value="ECO:0007669"/>
    <property type="project" value="InterPro"/>
</dbReference>
<dbReference type="InterPro" id="IPR050542">
    <property type="entry name" value="Glycosyl_Hydrlase18_Chitinase"/>
</dbReference>
<dbReference type="InterPro" id="IPR036573">
    <property type="entry name" value="CBM_sf_5/12"/>
</dbReference>
<evidence type="ECO:0000256" key="1">
    <source>
        <dbReference type="ARBA" id="ARBA00009121"/>
    </source>
</evidence>
<dbReference type="InterPro" id="IPR011583">
    <property type="entry name" value="Chitinase_II/V-like_cat"/>
</dbReference>
<accession>A0A0S2JYP2</accession>
<name>A0A0S2JYP2_9GAMM</name>
<evidence type="ECO:0000256" key="5">
    <source>
        <dbReference type="ARBA" id="ARBA00023295"/>
    </source>
</evidence>
<dbReference type="EMBL" id="CP013187">
    <property type="protein sequence ID" value="ALO41165.1"/>
    <property type="molecule type" value="Genomic_DNA"/>
</dbReference>
<dbReference type="CDD" id="cd12215">
    <property type="entry name" value="ChiC_BD"/>
    <property type="match status" value="1"/>
</dbReference>
<dbReference type="OrthoDB" id="5750169at2"/>
<dbReference type="PROSITE" id="PS51910">
    <property type="entry name" value="GH18_2"/>
    <property type="match status" value="1"/>
</dbReference>
<dbReference type="PANTHER" id="PTHR45708:SF49">
    <property type="entry name" value="ENDOCHITINASE"/>
    <property type="match status" value="1"/>
</dbReference>
<dbReference type="Gene3D" id="2.60.40.10">
    <property type="entry name" value="Immunoglobulins"/>
    <property type="match status" value="2"/>
</dbReference>
<evidence type="ECO:0000256" key="6">
    <source>
        <dbReference type="RuleBase" id="RU000489"/>
    </source>
</evidence>
<keyword evidence="4" id="KW-0119">Carbohydrate metabolism</keyword>
<dbReference type="GO" id="GO:0008843">
    <property type="term" value="F:endochitinase activity"/>
    <property type="evidence" value="ECO:0007669"/>
    <property type="project" value="UniProtKB-EC"/>
</dbReference>
<dbReference type="Pfam" id="PF00704">
    <property type="entry name" value="Glyco_hydro_18"/>
    <property type="match status" value="1"/>
</dbReference>
<dbReference type="Proteomes" id="UP000061457">
    <property type="component" value="Chromosome I"/>
</dbReference>
<dbReference type="InterPro" id="IPR001579">
    <property type="entry name" value="Glyco_hydro_18_chit_AS"/>
</dbReference>
<feature type="signal peptide" evidence="7">
    <location>
        <begin position="1"/>
        <end position="26"/>
    </location>
</feature>
<organism evidence="9 10">
    <name type="scientific">Pseudoalteromonas phenolica</name>
    <dbReference type="NCBI Taxonomy" id="161398"/>
    <lineage>
        <taxon>Bacteria</taxon>
        <taxon>Pseudomonadati</taxon>
        <taxon>Pseudomonadota</taxon>
        <taxon>Gammaproteobacteria</taxon>
        <taxon>Alteromonadales</taxon>
        <taxon>Pseudoalteromonadaceae</taxon>
        <taxon>Pseudoalteromonas</taxon>
    </lineage>
</organism>
<gene>
    <name evidence="9" type="ORF">PP2015_645</name>
</gene>
<dbReference type="AlphaFoldDB" id="A0A0S2JYP2"/>
<evidence type="ECO:0000259" key="8">
    <source>
        <dbReference type="PROSITE" id="PS51910"/>
    </source>
</evidence>
<keyword evidence="5 6" id="KW-0326">Glycosidase</keyword>
<dbReference type="EC" id="3.2.1.14" evidence="2"/>
<dbReference type="CDD" id="cd02871">
    <property type="entry name" value="GH18_chitinase_D-like"/>
    <property type="match status" value="1"/>
</dbReference>
<dbReference type="KEGG" id="pphe:PP2015_645"/>
<proteinExistence type="inferred from homology"/>
<dbReference type="InterPro" id="IPR017853">
    <property type="entry name" value="GH"/>
</dbReference>
<dbReference type="PATRIC" id="fig|161398.10.peg.657"/>
<dbReference type="Gene3D" id="2.10.10.20">
    <property type="entry name" value="Carbohydrate-binding module superfamily 5/12"/>
    <property type="match status" value="1"/>
</dbReference>
<evidence type="ECO:0000313" key="10">
    <source>
        <dbReference type="Proteomes" id="UP000061457"/>
    </source>
</evidence>
<dbReference type="InterPro" id="IPR032179">
    <property type="entry name" value="Cry22Aa_Ig-like"/>
</dbReference>
<dbReference type="GO" id="GO:0030246">
    <property type="term" value="F:carbohydrate binding"/>
    <property type="evidence" value="ECO:0007669"/>
    <property type="project" value="InterPro"/>
</dbReference>
<reference evidence="9 10" key="1">
    <citation type="submission" date="2015-11" db="EMBL/GenBank/DDBJ databases">
        <authorList>
            <person name="Zhang Y."/>
            <person name="Guo Z."/>
        </authorList>
    </citation>
    <scope>NUCLEOTIDE SEQUENCE [LARGE SCALE GENOMIC DNA]</scope>
    <source>
        <strain evidence="9 10">KCTC 12086</strain>
    </source>
</reference>
<protein>
    <recommendedName>
        <fullName evidence="2">chitinase</fullName>
        <ecNumber evidence="2">3.2.1.14</ecNumber>
    </recommendedName>
</protein>
<feature type="chain" id="PRO_5006600844" description="chitinase" evidence="7">
    <location>
        <begin position="27"/>
        <end position="563"/>
    </location>
</feature>
<dbReference type="SMART" id="SM00495">
    <property type="entry name" value="ChtBD3"/>
    <property type="match status" value="1"/>
</dbReference>
<dbReference type="Gene3D" id="3.20.20.80">
    <property type="entry name" value="Glycosidases"/>
    <property type="match status" value="1"/>
</dbReference>
<dbReference type="GO" id="GO:0008061">
    <property type="term" value="F:chitin binding"/>
    <property type="evidence" value="ECO:0007669"/>
    <property type="project" value="InterPro"/>
</dbReference>
<evidence type="ECO:0000256" key="4">
    <source>
        <dbReference type="ARBA" id="ARBA00023277"/>
    </source>
</evidence>
<dbReference type="GO" id="GO:0005576">
    <property type="term" value="C:extracellular region"/>
    <property type="evidence" value="ECO:0007669"/>
    <property type="project" value="InterPro"/>
</dbReference>
<feature type="domain" description="GH18" evidence="8">
    <location>
        <begin position="38"/>
        <end position="348"/>
    </location>
</feature>
<evidence type="ECO:0000256" key="7">
    <source>
        <dbReference type="SAM" id="SignalP"/>
    </source>
</evidence>
<dbReference type="Pfam" id="PF16403">
    <property type="entry name" value="Bact_surface_Ig-like"/>
    <property type="match status" value="2"/>
</dbReference>
<keyword evidence="3 6" id="KW-0378">Hydrolase</keyword>
<dbReference type="PANTHER" id="PTHR45708">
    <property type="entry name" value="ENDOCHITINASE"/>
    <property type="match status" value="1"/>
</dbReference>
<dbReference type="SMART" id="SM00636">
    <property type="entry name" value="Glyco_18"/>
    <property type="match status" value="1"/>
</dbReference>
<dbReference type="InterPro" id="IPR003610">
    <property type="entry name" value="CBM5/12"/>
</dbReference>
<dbReference type="InterPro" id="IPR013783">
    <property type="entry name" value="Ig-like_fold"/>
</dbReference>